<evidence type="ECO:0000256" key="1">
    <source>
        <dbReference type="PROSITE-ProRule" id="PRU00339"/>
    </source>
</evidence>
<dbReference type="Proteomes" id="UP001642464">
    <property type="component" value="Unassembled WGS sequence"/>
</dbReference>
<sequence length="133" mass="14443">MCYTNTKRNDQSDVLKMTGATQGGKRNGACPIFLTQRGLKGYHLSSAQRGSKSMAADNKFAQNTLKEVSKNAYHRLGQVNATDGRFDEAADHFAKAMEVAKSANQQKDEEVSLAMLGIARGMLSFDEHCAVPG</sequence>
<protein>
    <submittedName>
        <fullName evidence="2">Uncharacterized protein</fullName>
    </submittedName>
</protein>
<dbReference type="InterPro" id="IPR019734">
    <property type="entry name" value="TPR_rpt"/>
</dbReference>
<reference evidence="2 3" key="1">
    <citation type="submission" date="2024-02" db="EMBL/GenBank/DDBJ databases">
        <authorList>
            <person name="Chen Y."/>
            <person name="Shah S."/>
            <person name="Dougan E. K."/>
            <person name="Thang M."/>
            <person name="Chan C."/>
        </authorList>
    </citation>
    <scope>NUCLEOTIDE SEQUENCE [LARGE SCALE GENOMIC DNA]</scope>
</reference>
<gene>
    <name evidence="2" type="ORF">SCF082_LOCUS14225</name>
</gene>
<dbReference type="InterPro" id="IPR011990">
    <property type="entry name" value="TPR-like_helical_dom_sf"/>
</dbReference>
<dbReference type="Gene3D" id="1.25.40.10">
    <property type="entry name" value="Tetratricopeptide repeat domain"/>
    <property type="match status" value="1"/>
</dbReference>
<accession>A0ABP0JWV6</accession>
<organism evidence="2 3">
    <name type="scientific">Durusdinium trenchii</name>
    <dbReference type="NCBI Taxonomy" id="1381693"/>
    <lineage>
        <taxon>Eukaryota</taxon>
        <taxon>Sar</taxon>
        <taxon>Alveolata</taxon>
        <taxon>Dinophyceae</taxon>
        <taxon>Suessiales</taxon>
        <taxon>Symbiodiniaceae</taxon>
        <taxon>Durusdinium</taxon>
    </lineage>
</organism>
<evidence type="ECO:0000313" key="2">
    <source>
        <dbReference type="EMBL" id="CAK9018771.1"/>
    </source>
</evidence>
<keyword evidence="1" id="KW-0802">TPR repeat</keyword>
<comment type="caution">
    <text evidence="2">The sequence shown here is derived from an EMBL/GenBank/DDBJ whole genome shotgun (WGS) entry which is preliminary data.</text>
</comment>
<proteinExistence type="predicted"/>
<dbReference type="SUPFAM" id="SSF48452">
    <property type="entry name" value="TPR-like"/>
    <property type="match status" value="1"/>
</dbReference>
<dbReference type="EMBL" id="CAXAMM010008890">
    <property type="protein sequence ID" value="CAK9018771.1"/>
    <property type="molecule type" value="Genomic_DNA"/>
</dbReference>
<name>A0ABP0JWV6_9DINO</name>
<evidence type="ECO:0000313" key="3">
    <source>
        <dbReference type="Proteomes" id="UP001642464"/>
    </source>
</evidence>
<dbReference type="PROSITE" id="PS50005">
    <property type="entry name" value="TPR"/>
    <property type="match status" value="1"/>
</dbReference>
<keyword evidence="3" id="KW-1185">Reference proteome</keyword>
<feature type="repeat" description="TPR" evidence="1">
    <location>
        <begin position="70"/>
        <end position="103"/>
    </location>
</feature>